<dbReference type="PANTHER" id="PTHR32285:SF28">
    <property type="entry name" value="XYLOGLUCAN O-ACETYLTRANSFERASE 2"/>
    <property type="match status" value="1"/>
</dbReference>
<gene>
    <name evidence="10" type="ORF">RJ641_006821</name>
</gene>
<dbReference type="InterPro" id="IPR026057">
    <property type="entry name" value="TBL_C"/>
</dbReference>
<dbReference type="GO" id="GO:0016413">
    <property type="term" value="F:O-acetyltransferase activity"/>
    <property type="evidence" value="ECO:0007669"/>
    <property type="project" value="InterPro"/>
</dbReference>
<dbReference type="Proteomes" id="UP001370490">
    <property type="component" value="Unassembled WGS sequence"/>
</dbReference>
<dbReference type="InterPro" id="IPR025846">
    <property type="entry name" value="TBL_N"/>
</dbReference>
<dbReference type="InterPro" id="IPR029962">
    <property type="entry name" value="TBL"/>
</dbReference>
<accession>A0AAN8ZAH1</accession>
<keyword evidence="5 7" id="KW-1133">Transmembrane helix</keyword>
<dbReference type="EMBL" id="JBAMMX010000014">
    <property type="protein sequence ID" value="KAK6928230.1"/>
    <property type="molecule type" value="Genomic_DNA"/>
</dbReference>
<feature type="domain" description="Trichome birefringence-like N-terminal" evidence="9">
    <location>
        <begin position="56"/>
        <end position="108"/>
    </location>
</feature>
<evidence type="ECO:0000256" key="4">
    <source>
        <dbReference type="ARBA" id="ARBA00022968"/>
    </source>
</evidence>
<dbReference type="PANTHER" id="PTHR32285">
    <property type="entry name" value="PROTEIN TRICHOME BIREFRINGENCE-LIKE 9-RELATED"/>
    <property type="match status" value="1"/>
</dbReference>
<keyword evidence="6 7" id="KW-0472">Membrane</keyword>
<keyword evidence="3 7" id="KW-0812">Transmembrane</keyword>
<dbReference type="GO" id="GO:0005794">
    <property type="term" value="C:Golgi apparatus"/>
    <property type="evidence" value="ECO:0007669"/>
    <property type="project" value="TreeGrafter"/>
</dbReference>
<reference evidence="10 11" key="1">
    <citation type="submission" date="2023-12" db="EMBL/GenBank/DDBJ databases">
        <title>A high-quality genome assembly for Dillenia turbinata (Dilleniales).</title>
        <authorList>
            <person name="Chanderbali A."/>
        </authorList>
    </citation>
    <scope>NUCLEOTIDE SEQUENCE [LARGE SCALE GENOMIC DNA]</scope>
    <source>
        <strain evidence="10">LSX21</strain>
        <tissue evidence="10">Leaf</tissue>
    </source>
</reference>
<evidence type="ECO:0000259" key="9">
    <source>
        <dbReference type="Pfam" id="PF14416"/>
    </source>
</evidence>
<comment type="similarity">
    <text evidence="2">Belongs to the PC-esterase family. TBL subfamily.</text>
</comment>
<organism evidence="10 11">
    <name type="scientific">Dillenia turbinata</name>
    <dbReference type="NCBI Taxonomy" id="194707"/>
    <lineage>
        <taxon>Eukaryota</taxon>
        <taxon>Viridiplantae</taxon>
        <taxon>Streptophyta</taxon>
        <taxon>Embryophyta</taxon>
        <taxon>Tracheophyta</taxon>
        <taxon>Spermatophyta</taxon>
        <taxon>Magnoliopsida</taxon>
        <taxon>eudicotyledons</taxon>
        <taxon>Gunneridae</taxon>
        <taxon>Pentapetalae</taxon>
        <taxon>Dilleniales</taxon>
        <taxon>Dilleniaceae</taxon>
        <taxon>Dillenia</taxon>
    </lineage>
</organism>
<comment type="subcellular location">
    <subcellularLocation>
        <location evidence="1">Membrane</location>
        <topology evidence="1">Single-pass membrane protein</topology>
    </subcellularLocation>
</comment>
<evidence type="ECO:0000256" key="6">
    <source>
        <dbReference type="ARBA" id="ARBA00023136"/>
    </source>
</evidence>
<protein>
    <submittedName>
        <fullName evidence="10">Trichome birefringence-like, N-terminal domain</fullName>
    </submittedName>
</protein>
<keyword evidence="11" id="KW-1185">Reference proteome</keyword>
<evidence type="ECO:0000313" key="11">
    <source>
        <dbReference type="Proteomes" id="UP001370490"/>
    </source>
</evidence>
<comment type="caution">
    <text evidence="10">The sequence shown here is derived from an EMBL/GenBank/DDBJ whole genome shotgun (WGS) entry which is preliminary data.</text>
</comment>
<evidence type="ECO:0000259" key="8">
    <source>
        <dbReference type="Pfam" id="PF13839"/>
    </source>
</evidence>
<evidence type="ECO:0000256" key="1">
    <source>
        <dbReference type="ARBA" id="ARBA00004167"/>
    </source>
</evidence>
<evidence type="ECO:0000256" key="3">
    <source>
        <dbReference type="ARBA" id="ARBA00022692"/>
    </source>
</evidence>
<dbReference type="GO" id="GO:0016020">
    <property type="term" value="C:membrane"/>
    <property type="evidence" value="ECO:0007669"/>
    <property type="project" value="UniProtKB-SubCell"/>
</dbReference>
<keyword evidence="4" id="KW-0735">Signal-anchor</keyword>
<dbReference type="Pfam" id="PF14416">
    <property type="entry name" value="PMR5N"/>
    <property type="match status" value="1"/>
</dbReference>
<dbReference type="Pfam" id="PF13839">
    <property type="entry name" value="PC-Esterase"/>
    <property type="match status" value="1"/>
</dbReference>
<evidence type="ECO:0000313" key="10">
    <source>
        <dbReference type="EMBL" id="KAK6928230.1"/>
    </source>
</evidence>
<evidence type="ECO:0000256" key="2">
    <source>
        <dbReference type="ARBA" id="ARBA00007727"/>
    </source>
</evidence>
<proteinExistence type="inferred from homology"/>
<sequence length="399" mass="46108">MKSILQHHWERQVPKLCSIGLIFTLSMFVLFSSNSSTIIRKGTPRGKYIETPNRGGCDLFKGRWIPDSEGSPYTNSSCPTIPQLWNCLRHGRKDRDLVNWRWKPDGCELSRFEPKTFLRIVQGKVLAFIGDSLAQNHMESLICLLSQEERPTPALEDVEDPFITWYFPIHNFTIMKIWSRFLVKSRESSTKAYHAYLDKVDEDWSQKLQGINYAIVDTGNWPPHKTYIYKGNDRIGCLHCREPNITNLPHGFVLREVYRTALKYISTCNDCRDLTTILRTISSAHPKKGSWGSGGYCRRTRPLREEEISIGGSPWESRNIQLKEFRRAKTENRDKGKKYDVIDVTRAMLMRPDGHPGLQHGEKWRKAVDDCLHWCLPGPIDVWNDFLLAVLRKGAAINT</sequence>
<evidence type="ECO:0000256" key="7">
    <source>
        <dbReference type="SAM" id="Phobius"/>
    </source>
</evidence>
<dbReference type="AlphaFoldDB" id="A0AAN8ZAH1"/>
<name>A0AAN8ZAH1_9MAGN</name>
<feature type="domain" description="Trichome birefringence-like C-terminal" evidence="8">
    <location>
        <begin position="109"/>
        <end position="389"/>
    </location>
</feature>
<evidence type="ECO:0000256" key="5">
    <source>
        <dbReference type="ARBA" id="ARBA00022989"/>
    </source>
</evidence>
<feature type="transmembrane region" description="Helical" evidence="7">
    <location>
        <begin position="12"/>
        <end position="31"/>
    </location>
</feature>